<proteinExistence type="predicted"/>
<sequence length="119" mass="14114">MLDRKDIFLFEEFSGHYRMQDSLCVCSDDSQVKGDFVSRQRNVKNILFMNLEKVLLPRLHIKLGLMKNFVEALDKGVEVFIYLRRKFPNLSEDKFKHGIFVGPQIGKLYLMTIWKVREL</sequence>
<dbReference type="InParanoid" id="A0A6L2P890"/>
<accession>A0A6L2P890</accession>
<dbReference type="OrthoDB" id="6729334at2759"/>
<keyword evidence="2" id="KW-1185">Reference proteome</keyword>
<dbReference type="EMBL" id="BLKM01000068">
    <property type="protein sequence ID" value="GFG28451.1"/>
    <property type="molecule type" value="Genomic_DNA"/>
</dbReference>
<organism evidence="1 2">
    <name type="scientific">Coptotermes formosanus</name>
    <name type="common">Formosan subterranean termite</name>
    <dbReference type="NCBI Taxonomy" id="36987"/>
    <lineage>
        <taxon>Eukaryota</taxon>
        <taxon>Metazoa</taxon>
        <taxon>Ecdysozoa</taxon>
        <taxon>Arthropoda</taxon>
        <taxon>Hexapoda</taxon>
        <taxon>Insecta</taxon>
        <taxon>Pterygota</taxon>
        <taxon>Neoptera</taxon>
        <taxon>Polyneoptera</taxon>
        <taxon>Dictyoptera</taxon>
        <taxon>Blattodea</taxon>
        <taxon>Blattoidea</taxon>
        <taxon>Termitoidae</taxon>
        <taxon>Rhinotermitidae</taxon>
        <taxon>Coptotermes</taxon>
    </lineage>
</organism>
<protein>
    <submittedName>
        <fullName evidence="1">Uncharacterized protein</fullName>
    </submittedName>
</protein>
<dbReference type="Proteomes" id="UP000502823">
    <property type="component" value="Unassembled WGS sequence"/>
</dbReference>
<dbReference type="PANTHER" id="PTHR46114:SF1">
    <property type="entry name" value="ZAD DOMAIN-CONTAINING PROTEIN"/>
    <property type="match status" value="1"/>
</dbReference>
<comment type="caution">
    <text evidence="1">The sequence shown here is derived from an EMBL/GenBank/DDBJ whole genome shotgun (WGS) entry which is preliminary data.</text>
</comment>
<reference evidence="2" key="1">
    <citation type="submission" date="2020-01" db="EMBL/GenBank/DDBJ databases">
        <title>Draft genome sequence of the Termite Coptotermes fromosanus.</title>
        <authorList>
            <person name="Itakura S."/>
            <person name="Yosikawa Y."/>
            <person name="Umezawa K."/>
        </authorList>
    </citation>
    <scope>NUCLEOTIDE SEQUENCE [LARGE SCALE GENOMIC DNA]</scope>
</reference>
<evidence type="ECO:0000313" key="2">
    <source>
        <dbReference type="Proteomes" id="UP000502823"/>
    </source>
</evidence>
<dbReference type="AlphaFoldDB" id="A0A6L2P890"/>
<dbReference type="PANTHER" id="PTHR46114">
    <property type="entry name" value="APPLE DOMAIN-CONTAINING PROTEIN"/>
    <property type="match status" value="1"/>
</dbReference>
<name>A0A6L2P890_COPFO</name>
<gene>
    <name evidence="1" type="ORF">Cfor_12646</name>
</gene>
<evidence type="ECO:0000313" key="1">
    <source>
        <dbReference type="EMBL" id="GFG28451.1"/>
    </source>
</evidence>